<feature type="domain" description="DUF5077" evidence="2">
    <location>
        <begin position="27"/>
        <end position="149"/>
    </location>
</feature>
<dbReference type="Proteomes" id="UP001387215">
    <property type="component" value="Unassembled WGS sequence"/>
</dbReference>
<accession>A0AAU8MSX1</accession>
<evidence type="ECO:0000313" key="5">
    <source>
        <dbReference type="Proteomes" id="UP001387215"/>
    </source>
</evidence>
<keyword evidence="5" id="KW-1185">Reference proteome</keyword>
<evidence type="ECO:0000313" key="3">
    <source>
        <dbReference type="EMBL" id="MEI2456634.1"/>
    </source>
</evidence>
<reference evidence="3 5" key="1">
    <citation type="submission" date="2024-02" db="EMBL/GenBank/DDBJ databases">
        <title>Lysobacter Genome Sequencing and Mining.</title>
        <authorList>
            <person name="Bierman J."/>
            <person name="Walker M.C."/>
        </authorList>
    </citation>
    <scope>NUCLEOTIDE SEQUENCE [LARGE SCALE GENOMIC DNA]</scope>
    <source>
        <strain evidence="3 5">PB6250</strain>
    </source>
</reference>
<keyword evidence="1" id="KW-0732">Signal</keyword>
<dbReference type="AlphaFoldDB" id="A0AAU8MSX1"/>
<organism evidence="4">
    <name type="scientific">Lysobacter firmicutimachus</name>
    <dbReference type="NCBI Taxonomy" id="1792846"/>
    <lineage>
        <taxon>Bacteria</taxon>
        <taxon>Pseudomonadati</taxon>
        <taxon>Pseudomonadota</taxon>
        <taxon>Gammaproteobacteria</taxon>
        <taxon>Lysobacterales</taxon>
        <taxon>Lysobacteraceae</taxon>
        <taxon>Lysobacter</taxon>
    </lineage>
</organism>
<name>A0AAU8MSX1_9GAMM</name>
<dbReference type="EMBL" id="JBANDL010000002">
    <property type="protein sequence ID" value="MEI2456634.1"/>
    <property type="molecule type" value="Genomic_DNA"/>
</dbReference>
<feature type="chain" id="PRO_5044020675" evidence="1">
    <location>
        <begin position="22"/>
        <end position="424"/>
    </location>
</feature>
<dbReference type="EMBL" id="CP159925">
    <property type="protein sequence ID" value="XCO75639.1"/>
    <property type="molecule type" value="Genomic_DNA"/>
</dbReference>
<gene>
    <name evidence="4" type="ORF">ABU614_02265</name>
    <name evidence="3" type="ORF">V2J18_18415</name>
</gene>
<protein>
    <submittedName>
        <fullName evidence="4">DUF5077 domain-containing protein</fullName>
    </submittedName>
</protein>
<dbReference type="Pfam" id="PF11958">
    <property type="entry name" value="DUF3472"/>
    <property type="match status" value="1"/>
</dbReference>
<dbReference type="RefSeq" id="WP_336132543.1">
    <property type="nucleotide sequence ID" value="NZ_CP159925.1"/>
</dbReference>
<proteinExistence type="predicted"/>
<dbReference type="Pfam" id="PF16871">
    <property type="entry name" value="DUF5077"/>
    <property type="match status" value="1"/>
</dbReference>
<feature type="signal peptide" evidence="1">
    <location>
        <begin position="1"/>
        <end position="21"/>
    </location>
</feature>
<reference evidence="4" key="2">
    <citation type="submission" date="2024-06" db="EMBL/GenBank/DDBJ databases">
        <authorList>
            <person name="Li S."/>
        </authorList>
    </citation>
    <scope>NUCLEOTIDE SEQUENCE</scope>
    <source>
        <strain evidence="4">SR10</strain>
    </source>
</reference>
<evidence type="ECO:0000256" key="1">
    <source>
        <dbReference type="SAM" id="SignalP"/>
    </source>
</evidence>
<evidence type="ECO:0000313" key="4">
    <source>
        <dbReference type="EMBL" id="XCO75639.1"/>
    </source>
</evidence>
<sequence>MRKAAVWLLLSLSLLSAPSFAQTKTLVPLGGNAFITRPAPAGEELVDDTGLHNWSSDKAVASVYFFTHRVGKVELSLVGALHGATRSTVEVSIGGQRRLAALSGTATSSFHVGSFAIARPGYVKVDLRGVSTDGGYYGDISGLEVSGSAASAGLVFADDPANFYWSRRGPSGHLGFAVPENTEYFYNEVTVPKGHDPIGSYFMANGFSQGYFGIQVNSASERRVLFSVWDSPAGKTTLLKKGPDVIAQDFGGEGTGGQSFLRYDWKPGHTYRFITRARPDGQGNTLFSAWFGTPCVLGRGDCRWKFIASWKYEGVSTYQKGVYSFIESFNPDYGYLDRLALYGNQWAVSADGLWTEVKSARFTVDATAQNRQRLDITGGAVAPAFYLRNTGFFSSAAAPGSVFARSASWFKPRVNLAALPESAP</sequence>
<dbReference type="InterPro" id="IPR031712">
    <property type="entry name" value="DUF5077"/>
</dbReference>
<evidence type="ECO:0000259" key="2">
    <source>
        <dbReference type="Pfam" id="PF16871"/>
    </source>
</evidence>
<dbReference type="InterPro" id="IPR021862">
    <property type="entry name" value="DUF3472"/>
</dbReference>